<keyword evidence="2" id="KW-1185">Reference proteome</keyword>
<accession>A0A4U5LR33</accession>
<dbReference type="AlphaFoldDB" id="A0A4U5LR33"/>
<protein>
    <submittedName>
        <fullName evidence="1">Uncharacterized protein</fullName>
    </submittedName>
</protein>
<name>A0A4U5LR33_STECR</name>
<organism evidence="1 2">
    <name type="scientific">Steinernema carpocapsae</name>
    <name type="common">Entomopathogenic nematode</name>
    <dbReference type="NCBI Taxonomy" id="34508"/>
    <lineage>
        <taxon>Eukaryota</taxon>
        <taxon>Metazoa</taxon>
        <taxon>Ecdysozoa</taxon>
        <taxon>Nematoda</taxon>
        <taxon>Chromadorea</taxon>
        <taxon>Rhabditida</taxon>
        <taxon>Tylenchina</taxon>
        <taxon>Panagrolaimomorpha</taxon>
        <taxon>Strongyloidoidea</taxon>
        <taxon>Steinernematidae</taxon>
        <taxon>Steinernema</taxon>
    </lineage>
</organism>
<dbReference type="EMBL" id="AZBU02000013">
    <property type="protein sequence ID" value="TKR58429.1"/>
    <property type="molecule type" value="Genomic_DNA"/>
</dbReference>
<evidence type="ECO:0000313" key="2">
    <source>
        <dbReference type="Proteomes" id="UP000298663"/>
    </source>
</evidence>
<proteinExistence type="predicted"/>
<sequence>MLSNASTYLTVTLTLNHIISNRSSNFRDNASRRPLQLGVFFTFNLFFGFTKSKKFNITITGKITCNFQPAKAVIFLESPRWDVDLDSQLAWPTVNDASFAIYGEWDFKPTEQPNFVLRIWSYCYPHIRSPGADNGEDTQQCAYSVFLYDRTLTWARFDDGIDMAKYSSNYNEWHSHELEYCQKLHRYGMEYFGFAVVANTADGRTEPED</sequence>
<reference evidence="1 2" key="2">
    <citation type="journal article" date="2019" name="G3 (Bethesda)">
        <title>Hybrid Assembly of the Genome of the Entomopathogenic Nematode Steinernema carpocapsae Identifies the X-Chromosome.</title>
        <authorList>
            <person name="Serra L."/>
            <person name="Macchietto M."/>
            <person name="Macias-Munoz A."/>
            <person name="McGill C.J."/>
            <person name="Rodriguez I.M."/>
            <person name="Rodriguez B."/>
            <person name="Murad R."/>
            <person name="Mortazavi A."/>
        </authorList>
    </citation>
    <scope>NUCLEOTIDE SEQUENCE [LARGE SCALE GENOMIC DNA]</scope>
    <source>
        <strain evidence="1 2">ALL</strain>
    </source>
</reference>
<evidence type="ECO:0000313" key="1">
    <source>
        <dbReference type="EMBL" id="TKR58429.1"/>
    </source>
</evidence>
<reference evidence="1 2" key="1">
    <citation type="journal article" date="2015" name="Genome Biol.">
        <title>Comparative genomics of Steinernema reveals deeply conserved gene regulatory networks.</title>
        <authorList>
            <person name="Dillman A.R."/>
            <person name="Macchietto M."/>
            <person name="Porter C.F."/>
            <person name="Rogers A."/>
            <person name="Williams B."/>
            <person name="Antoshechkin I."/>
            <person name="Lee M.M."/>
            <person name="Goodwin Z."/>
            <person name="Lu X."/>
            <person name="Lewis E.E."/>
            <person name="Goodrich-Blair H."/>
            <person name="Stock S.P."/>
            <person name="Adams B.J."/>
            <person name="Sternberg P.W."/>
            <person name="Mortazavi A."/>
        </authorList>
    </citation>
    <scope>NUCLEOTIDE SEQUENCE [LARGE SCALE GENOMIC DNA]</scope>
    <source>
        <strain evidence="1 2">ALL</strain>
    </source>
</reference>
<gene>
    <name evidence="1" type="ORF">L596_029874</name>
</gene>
<comment type="caution">
    <text evidence="1">The sequence shown here is derived from an EMBL/GenBank/DDBJ whole genome shotgun (WGS) entry which is preliminary data.</text>
</comment>
<dbReference type="Proteomes" id="UP000298663">
    <property type="component" value="Unassembled WGS sequence"/>
</dbReference>